<dbReference type="EMBL" id="PYAW01000001">
    <property type="protein sequence ID" value="PSL50275.1"/>
    <property type="molecule type" value="Genomic_DNA"/>
</dbReference>
<proteinExistence type="predicted"/>
<dbReference type="Proteomes" id="UP000240971">
    <property type="component" value="Unassembled WGS sequence"/>
</dbReference>
<accession>A0A2P8HVR6</accession>
<organism evidence="1 2">
    <name type="scientific">Chitinophaga niastensis</name>
    <dbReference type="NCBI Taxonomy" id="536980"/>
    <lineage>
        <taxon>Bacteria</taxon>
        <taxon>Pseudomonadati</taxon>
        <taxon>Bacteroidota</taxon>
        <taxon>Chitinophagia</taxon>
        <taxon>Chitinophagales</taxon>
        <taxon>Chitinophagaceae</taxon>
        <taxon>Chitinophaga</taxon>
    </lineage>
</organism>
<dbReference type="AlphaFoldDB" id="A0A2P8HVR6"/>
<comment type="caution">
    <text evidence="1">The sequence shown here is derived from an EMBL/GenBank/DDBJ whole genome shotgun (WGS) entry which is preliminary data.</text>
</comment>
<evidence type="ECO:0000313" key="2">
    <source>
        <dbReference type="Proteomes" id="UP000240971"/>
    </source>
</evidence>
<protein>
    <submittedName>
        <fullName evidence="1">Alpha-N-acetylglucosaminidase (NAGLU)-like protein</fullName>
    </submittedName>
</protein>
<dbReference type="RefSeq" id="WP_106527432.1">
    <property type="nucleotide sequence ID" value="NZ_PYAW01000001.1"/>
</dbReference>
<reference evidence="1 2" key="1">
    <citation type="submission" date="2018-03" db="EMBL/GenBank/DDBJ databases">
        <title>Genomic Encyclopedia of Archaeal and Bacterial Type Strains, Phase II (KMG-II): from individual species to whole genera.</title>
        <authorList>
            <person name="Goeker M."/>
        </authorList>
    </citation>
    <scope>NUCLEOTIDE SEQUENCE [LARGE SCALE GENOMIC DNA]</scope>
    <source>
        <strain evidence="1 2">DSM 24859</strain>
    </source>
</reference>
<gene>
    <name evidence="1" type="ORF">CLV51_1011619</name>
</gene>
<evidence type="ECO:0000313" key="1">
    <source>
        <dbReference type="EMBL" id="PSL50275.1"/>
    </source>
</evidence>
<name>A0A2P8HVR6_CHINA</name>
<sequence length="109" mass="13330">MYEEKWISIYTAMLFRHNSPGREDYFLFLGNELNKTGERYIETDAINHRFKRPANEANDFYKQLSRWEYQWCNQQDDFPVVANGDAYMIAKQLYEKWWPVAHSYWSLSR</sequence>
<keyword evidence="2" id="KW-1185">Reference proteome</keyword>